<dbReference type="PANTHER" id="PTHR42903:SF1">
    <property type="entry name" value="INNER MEMBRANE PROTEIN YCCF"/>
    <property type="match status" value="1"/>
</dbReference>
<evidence type="ECO:0000313" key="3">
    <source>
        <dbReference type="EMBL" id="MBD8061358.1"/>
    </source>
</evidence>
<keyword evidence="1" id="KW-0472">Membrane</keyword>
<proteinExistence type="predicted"/>
<dbReference type="PIRSF" id="PIRSF028777">
    <property type="entry name" value="UCP028777"/>
    <property type="match status" value="1"/>
</dbReference>
<feature type="transmembrane region" description="Helical" evidence="1">
    <location>
        <begin position="7"/>
        <end position="24"/>
    </location>
</feature>
<sequence length="137" mass="14759">MRTIGNVLWLLLAGWWLALLYVVAGVVACILIITIPFGIASFRLASFVLWPFGRRSVFRRDAGALALIGNVLWILLLGWELAVAHLLAGLFLCVTVVGIPFGIACWKMVPLALLPLGQQIVPVRDSSATLAAPVGRA</sequence>
<dbReference type="InterPro" id="IPR031308">
    <property type="entry name" value="UCP028777"/>
</dbReference>
<dbReference type="InterPro" id="IPR005185">
    <property type="entry name" value="YccF"/>
</dbReference>
<evidence type="ECO:0000256" key="1">
    <source>
        <dbReference type="SAM" id="Phobius"/>
    </source>
</evidence>
<gene>
    <name evidence="3" type="ORF">H9624_03350</name>
</gene>
<organism evidence="3 4">
    <name type="scientific">Oceanitalea stevensii</name>
    <dbReference type="NCBI Taxonomy" id="2763072"/>
    <lineage>
        <taxon>Bacteria</taxon>
        <taxon>Bacillati</taxon>
        <taxon>Actinomycetota</taxon>
        <taxon>Actinomycetes</taxon>
        <taxon>Micrococcales</taxon>
        <taxon>Bogoriellaceae</taxon>
        <taxon>Georgenia</taxon>
    </lineage>
</organism>
<keyword evidence="1" id="KW-0812">Transmembrane</keyword>
<name>A0ABR8YZ66_9MICO</name>
<dbReference type="RefSeq" id="WP_251838478.1">
    <property type="nucleotide sequence ID" value="NZ_JACSPO010000001.1"/>
</dbReference>
<evidence type="ECO:0000313" key="4">
    <source>
        <dbReference type="Proteomes" id="UP000661894"/>
    </source>
</evidence>
<feature type="transmembrane region" description="Helical" evidence="1">
    <location>
        <begin position="85"/>
        <end position="106"/>
    </location>
</feature>
<feature type="domain" description="Inner membrane component" evidence="2">
    <location>
        <begin position="68"/>
        <end position="118"/>
    </location>
</feature>
<protein>
    <submittedName>
        <fullName evidence="3">YccF domain-containing protein</fullName>
    </submittedName>
</protein>
<feature type="transmembrane region" description="Helical" evidence="1">
    <location>
        <begin position="30"/>
        <end position="50"/>
    </location>
</feature>
<dbReference type="InterPro" id="IPR052937">
    <property type="entry name" value="Inner_membrane_protein"/>
</dbReference>
<dbReference type="PROSITE" id="PS51257">
    <property type="entry name" value="PROKAR_LIPOPROTEIN"/>
    <property type="match status" value="1"/>
</dbReference>
<feature type="domain" description="Inner membrane component" evidence="2">
    <location>
        <begin position="4"/>
        <end position="54"/>
    </location>
</feature>
<dbReference type="NCBIfam" id="NF008740">
    <property type="entry name" value="PRK11770.1-2"/>
    <property type="match status" value="1"/>
</dbReference>
<accession>A0ABR8YZ66</accession>
<dbReference type="EMBL" id="JACSPO010000001">
    <property type="protein sequence ID" value="MBD8061358.1"/>
    <property type="molecule type" value="Genomic_DNA"/>
</dbReference>
<keyword evidence="4" id="KW-1185">Reference proteome</keyword>
<keyword evidence="1" id="KW-1133">Transmembrane helix</keyword>
<dbReference type="Pfam" id="PF03733">
    <property type="entry name" value="YccF"/>
    <property type="match status" value="2"/>
</dbReference>
<evidence type="ECO:0000259" key="2">
    <source>
        <dbReference type="Pfam" id="PF03733"/>
    </source>
</evidence>
<feature type="transmembrane region" description="Helical" evidence="1">
    <location>
        <begin position="62"/>
        <end position="79"/>
    </location>
</feature>
<reference evidence="3 4" key="1">
    <citation type="submission" date="2020-08" db="EMBL/GenBank/DDBJ databases">
        <title>A Genomic Blueprint of the Chicken Gut Microbiome.</title>
        <authorList>
            <person name="Gilroy R."/>
            <person name="Ravi A."/>
            <person name="Getino M."/>
            <person name="Pursley I."/>
            <person name="Horton D.L."/>
            <person name="Alikhan N.-F."/>
            <person name="Baker D."/>
            <person name="Gharbi K."/>
            <person name="Hall N."/>
            <person name="Watson M."/>
            <person name="Adriaenssens E.M."/>
            <person name="Foster-Nyarko E."/>
            <person name="Jarju S."/>
            <person name="Secka A."/>
            <person name="Antonio M."/>
            <person name="Oren A."/>
            <person name="Chaudhuri R."/>
            <person name="La Ragione R.M."/>
            <person name="Hildebrand F."/>
            <person name="Pallen M.J."/>
        </authorList>
    </citation>
    <scope>NUCLEOTIDE SEQUENCE [LARGE SCALE GENOMIC DNA]</scope>
    <source>
        <strain evidence="3 4">Sa1BUA1</strain>
    </source>
</reference>
<dbReference type="Proteomes" id="UP000661894">
    <property type="component" value="Unassembled WGS sequence"/>
</dbReference>
<comment type="caution">
    <text evidence="3">The sequence shown here is derived from an EMBL/GenBank/DDBJ whole genome shotgun (WGS) entry which is preliminary data.</text>
</comment>
<dbReference type="PANTHER" id="PTHR42903">
    <property type="entry name" value="INNER MEMBRANE PROTEIN YCCF"/>
    <property type="match status" value="1"/>
</dbReference>